<keyword evidence="1" id="KW-0812">Transmembrane</keyword>
<evidence type="ECO:0000256" key="1">
    <source>
        <dbReference type="SAM" id="Phobius"/>
    </source>
</evidence>
<feature type="transmembrane region" description="Helical" evidence="1">
    <location>
        <begin position="153"/>
        <end position="173"/>
    </location>
</feature>
<feature type="transmembrane region" description="Helical" evidence="1">
    <location>
        <begin position="69"/>
        <end position="89"/>
    </location>
</feature>
<dbReference type="PANTHER" id="PTHR23534">
    <property type="entry name" value="MFS PERMEASE"/>
    <property type="match status" value="1"/>
</dbReference>
<dbReference type="Gene3D" id="1.20.1250.20">
    <property type="entry name" value="MFS general substrate transporter like domains"/>
    <property type="match status" value="1"/>
</dbReference>
<dbReference type="RefSeq" id="WP_202060462.1">
    <property type="nucleotide sequence ID" value="NZ_JAEQMY010000018.1"/>
</dbReference>
<dbReference type="PANTHER" id="PTHR23534:SF1">
    <property type="entry name" value="MAJOR FACILITATOR SUPERFAMILY PROTEIN"/>
    <property type="match status" value="1"/>
</dbReference>
<feature type="transmembrane region" description="Helical" evidence="1">
    <location>
        <begin position="350"/>
        <end position="370"/>
    </location>
</feature>
<name>A0A937D2C8_9HYPH</name>
<dbReference type="AlphaFoldDB" id="A0A937D2C8"/>
<accession>A0A937D2C8</accession>
<proteinExistence type="predicted"/>
<organism evidence="2 3">
    <name type="scientific">Microvirga aerilata</name>
    <dbReference type="NCBI Taxonomy" id="670292"/>
    <lineage>
        <taxon>Bacteria</taxon>
        <taxon>Pseudomonadati</taxon>
        <taxon>Pseudomonadota</taxon>
        <taxon>Alphaproteobacteria</taxon>
        <taxon>Hyphomicrobiales</taxon>
        <taxon>Methylobacteriaceae</taxon>
        <taxon>Microvirga</taxon>
    </lineage>
</organism>
<sequence length="371" mass="36934">MTSATAMPRAGQLECICEPGTLDSMAVHGRGTMLLAAGFAFSVLAQVLILSILPLAGLSLAPSQRLATLPYAAFYIGAALASLPASFLLDSFGRRAAFSMGASLGTAGGLVLVWALVSLHFGGLVLGAFWLGTAGGFSQFYRHAAVPAGGRGGVALLIVFGAATLTGLAAPTISGLAEAVAVPGIFAGTAAAAALAHVASLAATAALPHRRAREIPSRAGGLQGWRAIVVPTLIGASAWFLMTSLMGAMPIAMAGCGLATAVTGTIAWHVMTMYAPSLALACLPGIARPVPLVSAGSALLAVGSLVFALSRQAAGFSLSGAMLGVGWSLVTLGITLWIHRDGGPSRLLLGLHDGALLSGALLGALTAGAFS</sequence>
<gene>
    <name evidence="2" type="ORF">JKG68_14115</name>
</gene>
<feature type="transmembrane region" description="Helical" evidence="1">
    <location>
        <begin position="34"/>
        <end position="57"/>
    </location>
</feature>
<reference evidence="2" key="1">
    <citation type="submission" date="2021-01" db="EMBL/GenBank/DDBJ databases">
        <title>Microvirga sp.</title>
        <authorList>
            <person name="Kim M.K."/>
        </authorList>
    </citation>
    <scope>NUCLEOTIDE SEQUENCE</scope>
    <source>
        <strain evidence="2">5420S-16</strain>
    </source>
</reference>
<dbReference type="EMBL" id="JAEQMY010000018">
    <property type="protein sequence ID" value="MBL0405105.1"/>
    <property type="molecule type" value="Genomic_DNA"/>
</dbReference>
<comment type="caution">
    <text evidence="2">The sequence shown here is derived from an EMBL/GenBank/DDBJ whole genome shotgun (WGS) entry which is preliminary data.</text>
</comment>
<feature type="transmembrane region" description="Helical" evidence="1">
    <location>
        <begin position="185"/>
        <end position="207"/>
    </location>
</feature>
<keyword evidence="1" id="KW-1133">Transmembrane helix</keyword>
<keyword evidence="1" id="KW-0472">Membrane</keyword>
<keyword evidence="3" id="KW-1185">Reference proteome</keyword>
<protein>
    <recommendedName>
        <fullName evidence="4">MFS transporter</fullName>
    </recommendedName>
</protein>
<dbReference type="InterPro" id="IPR036259">
    <property type="entry name" value="MFS_trans_sf"/>
</dbReference>
<evidence type="ECO:0008006" key="4">
    <source>
        <dbReference type="Google" id="ProtNLM"/>
    </source>
</evidence>
<evidence type="ECO:0000313" key="2">
    <source>
        <dbReference type="EMBL" id="MBL0405105.1"/>
    </source>
</evidence>
<dbReference type="Proteomes" id="UP000605848">
    <property type="component" value="Unassembled WGS sequence"/>
</dbReference>
<feature type="transmembrane region" description="Helical" evidence="1">
    <location>
        <begin position="290"/>
        <end position="310"/>
    </location>
</feature>
<feature type="transmembrane region" description="Helical" evidence="1">
    <location>
        <begin position="316"/>
        <end position="338"/>
    </location>
</feature>
<dbReference type="SUPFAM" id="SSF103473">
    <property type="entry name" value="MFS general substrate transporter"/>
    <property type="match status" value="1"/>
</dbReference>
<evidence type="ECO:0000313" key="3">
    <source>
        <dbReference type="Proteomes" id="UP000605848"/>
    </source>
</evidence>
<feature type="transmembrane region" description="Helical" evidence="1">
    <location>
        <begin position="228"/>
        <end position="252"/>
    </location>
</feature>
<feature type="transmembrane region" description="Helical" evidence="1">
    <location>
        <begin position="258"/>
        <end position="283"/>
    </location>
</feature>